<reference evidence="1" key="1">
    <citation type="submission" date="2021-02" db="EMBL/GenBank/DDBJ databases">
        <authorList>
            <person name="Nowell W R."/>
        </authorList>
    </citation>
    <scope>NUCLEOTIDE SEQUENCE</scope>
    <source>
        <strain evidence="1">Ploen Becks lab</strain>
    </source>
</reference>
<dbReference type="EMBL" id="CAJNOC010005331">
    <property type="protein sequence ID" value="CAF1049514.1"/>
    <property type="molecule type" value="Genomic_DNA"/>
</dbReference>
<organism evidence="1 2">
    <name type="scientific">Brachionus calyciflorus</name>
    <dbReference type="NCBI Taxonomy" id="104777"/>
    <lineage>
        <taxon>Eukaryota</taxon>
        <taxon>Metazoa</taxon>
        <taxon>Spiralia</taxon>
        <taxon>Gnathifera</taxon>
        <taxon>Rotifera</taxon>
        <taxon>Eurotatoria</taxon>
        <taxon>Monogononta</taxon>
        <taxon>Pseudotrocha</taxon>
        <taxon>Ploima</taxon>
        <taxon>Brachionidae</taxon>
        <taxon>Brachionus</taxon>
    </lineage>
</organism>
<name>A0A814KC57_9BILA</name>
<keyword evidence="2" id="KW-1185">Reference proteome</keyword>
<sequence>MITKHAMAIVYAFPCLLQKETDNGFFGITFLEITDQCNNLSNQPILVIIENENDEQYFIKLDNQYLEIKTNY</sequence>
<dbReference type="Proteomes" id="UP000663879">
    <property type="component" value="Unassembled WGS sequence"/>
</dbReference>
<dbReference type="OrthoDB" id="10053555at2759"/>
<dbReference type="AlphaFoldDB" id="A0A814KC57"/>
<proteinExistence type="predicted"/>
<evidence type="ECO:0000313" key="2">
    <source>
        <dbReference type="Proteomes" id="UP000663879"/>
    </source>
</evidence>
<accession>A0A814KC57</accession>
<gene>
    <name evidence="1" type="ORF">OXX778_LOCUS18755</name>
</gene>
<protein>
    <submittedName>
        <fullName evidence="1">Uncharacterized protein</fullName>
    </submittedName>
</protein>
<evidence type="ECO:0000313" key="1">
    <source>
        <dbReference type="EMBL" id="CAF1049514.1"/>
    </source>
</evidence>
<comment type="caution">
    <text evidence="1">The sequence shown here is derived from an EMBL/GenBank/DDBJ whole genome shotgun (WGS) entry which is preliminary data.</text>
</comment>